<dbReference type="RefSeq" id="WP_115569252.1">
    <property type="nucleotide sequence ID" value="NZ_NXLV01000004.1"/>
</dbReference>
<name>A0A3D8J1M2_9HELI</name>
<keyword evidence="3" id="KW-0560">Oxidoreductase</keyword>
<dbReference type="InterPro" id="IPR029479">
    <property type="entry name" value="Nitroreductase"/>
</dbReference>
<organism evidence="5 6">
    <name type="scientific">Helicobacter brantae</name>
    <dbReference type="NCBI Taxonomy" id="375927"/>
    <lineage>
        <taxon>Bacteria</taxon>
        <taxon>Pseudomonadati</taxon>
        <taxon>Campylobacterota</taxon>
        <taxon>Epsilonproteobacteria</taxon>
        <taxon>Campylobacterales</taxon>
        <taxon>Helicobacteraceae</taxon>
        <taxon>Helicobacter</taxon>
    </lineage>
</organism>
<dbReference type="OrthoDB" id="9809288at2"/>
<dbReference type="Gene3D" id="3.40.109.10">
    <property type="entry name" value="NADH Oxidase"/>
    <property type="match status" value="1"/>
</dbReference>
<accession>A0A3D8J1M2</accession>
<dbReference type="PANTHER" id="PTHR43673:SF10">
    <property type="entry name" value="NADH DEHYDROGENASE_NAD(P)H NITROREDUCTASE XCC3605-RELATED"/>
    <property type="match status" value="1"/>
</dbReference>
<dbReference type="PANTHER" id="PTHR43673">
    <property type="entry name" value="NAD(P)H NITROREDUCTASE YDGI-RELATED"/>
    <property type="match status" value="1"/>
</dbReference>
<keyword evidence="2" id="KW-0521">NADP</keyword>
<dbReference type="SUPFAM" id="SSF55469">
    <property type="entry name" value="FMN-dependent nitroreductase-like"/>
    <property type="match status" value="1"/>
</dbReference>
<evidence type="ECO:0000256" key="3">
    <source>
        <dbReference type="ARBA" id="ARBA00023002"/>
    </source>
</evidence>
<comment type="caution">
    <text evidence="5">The sequence shown here is derived from an EMBL/GenBank/DDBJ whole genome shotgun (WGS) entry which is preliminary data.</text>
</comment>
<evidence type="ECO:0000313" key="6">
    <source>
        <dbReference type="Proteomes" id="UP000257045"/>
    </source>
</evidence>
<evidence type="ECO:0000259" key="4">
    <source>
        <dbReference type="Pfam" id="PF00881"/>
    </source>
</evidence>
<dbReference type="EMBL" id="NXLV01000004">
    <property type="protein sequence ID" value="RDU71106.1"/>
    <property type="molecule type" value="Genomic_DNA"/>
</dbReference>
<dbReference type="InterPro" id="IPR033878">
    <property type="entry name" value="NfsB-like"/>
</dbReference>
<comment type="similarity">
    <text evidence="1">Belongs to the nitroreductase family.</text>
</comment>
<feature type="domain" description="Nitroreductase" evidence="4">
    <location>
        <begin position="12"/>
        <end position="183"/>
    </location>
</feature>
<keyword evidence="6" id="KW-1185">Reference proteome</keyword>
<dbReference type="GO" id="GO:0016491">
    <property type="term" value="F:oxidoreductase activity"/>
    <property type="evidence" value="ECO:0007669"/>
    <property type="project" value="UniProtKB-KW"/>
</dbReference>
<dbReference type="Pfam" id="PF00881">
    <property type="entry name" value="Nitroreductase"/>
    <property type="match status" value="1"/>
</dbReference>
<dbReference type="CDD" id="cd02149">
    <property type="entry name" value="NfsB-like"/>
    <property type="match status" value="1"/>
</dbReference>
<reference evidence="5 6" key="1">
    <citation type="submission" date="2018-04" db="EMBL/GenBank/DDBJ databases">
        <title>Novel Campyloabacter and Helicobacter Species and Strains.</title>
        <authorList>
            <person name="Mannion A.J."/>
            <person name="Shen Z."/>
            <person name="Fox J.G."/>
        </authorList>
    </citation>
    <scope>NUCLEOTIDE SEQUENCE [LARGE SCALE GENOMIC DNA]</scope>
    <source>
        <strain evidence="5 6">MIT 04-9366</strain>
    </source>
</reference>
<dbReference type="AlphaFoldDB" id="A0A3D8J1M2"/>
<evidence type="ECO:0000313" key="5">
    <source>
        <dbReference type="EMBL" id="RDU71106.1"/>
    </source>
</evidence>
<dbReference type="Proteomes" id="UP000257045">
    <property type="component" value="Unassembled WGS sequence"/>
</dbReference>
<protein>
    <submittedName>
        <fullName evidence="5">NAD(P)H-dependent oxidoreductase</fullName>
    </submittedName>
</protein>
<dbReference type="InterPro" id="IPR000415">
    <property type="entry name" value="Nitroreductase-like"/>
</dbReference>
<proteinExistence type="inferred from homology"/>
<gene>
    <name evidence="5" type="ORF">CQA58_03050</name>
</gene>
<sequence length="204" mass="23843">MNKFLEAMCFAHACKVFDESKKIPREQLLEILEAGRLTPSSFGLEHTRMLVISNQKLKEDIAPFCWNQKQFPTSSEVVVLKSLVQDIIAPSEYIKESMRERGLDERFMERLKAFQEANFKDRKDFEAWSMKQAYLVASSMVNCSAMLGIDSCYIEGFERENLEKFLEIDPQKERIALVLTFGYRAKEQGKKYRKPLEDLVDFRD</sequence>
<evidence type="ECO:0000256" key="1">
    <source>
        <dbReference type="ARBA" id="ARBA00007118"/>
    </source>
</evidence>
<evidence type="ECO:0000256" key="2">
    <source>
        <dbReference type="ARBA" id="ARBA00022857"/>
    </source>
</evidence>